<name>A0ACD3A8A7_9AGAR</name>
<reference evidence="1 2" key="1">
    <citation type="journal article" date="2019" name="Nat. Ecol. Evol.">
        <title>Megaphylogeny resolves global patterns of mushroom evolution.</title>
        <authorList>
            <person name="Varga T."/>
            <person name="Krizsan K."/>
            <person name="Foldi C."/>
            <person name="Dima B."/>
            <person name="Sanchez-Garcia M."/>
            <person name="Sanchez-Ramirez S."/>
            <person name="Szollosi G.J."/>
            <person name="Szarkandi J.G."/>
            <person name="Papp V."/>
            <person name="Albert L."/>
            <person name="Andreopoulos W."/>
            <person name="Angelini C."/>
            <person name="Antonin V."/>
            <person name="Barry K.W."/>
            <person name="Bougher N.L."/>
            <person name="Buchanan P."/>
            <person name="Buyck B."/>
            <person name="Bense V."/>
            <person name="Catcheside P."/>
            <person name="Chovatia M."/>
            <person name="Cooper J."/>
            <person name="Damon W."/>
            <person name="Desjardin D."/>
            <person name="Finy P."/>
            <person name="Geml J."/>
            <person name="Haridas S."/>
            <person name="Hughes K."/>
            <person name="Justo A."/>
            <person name="Karasinski D."/>
            <person name="Kautmanova I."/>
            <person name="Kiss B."/>
            <person name="Kocsube S."/>
            <person name="Kotiranta H."/>
            <person name="LaButti K.M."/>
            <person name="Lechner B.E."/>
            <person name="Liimatainen K."/>
            <person name="Lipzen A."/>
            <person name="Lukacs Z."/>
            <person name="Mihaltcheva S."/>
            <person name="Morgado L.N."/>
            <person name="Niskanen T."/>
            <person name="Noordeloos M.E."/>
            <person name="Ohm R.A."/>
            <person name="Ortiz-Santana B."/>
            <person name="Ovrebo C."/>
            <person name="Racz N."/>
            <person name="Riley R."/>
            <person name="Savchenko A."/>
            <person name="Shiryaev A."/>
            <person name="Soop K."/>
            <person name="Spirin V."/>
            <person name="Szebenyi C."/>
            <person name="Tomsovsky M."/>
            <person name="Tulloss R.E."/>
            <person name="Uehling J."/>
            <person name="Grigoriev I.V."/>
            <person name="Vagvolgyi C."/>
            <person name="Papp T."/>
            <person name="Martin F.M."/>
            <person name="Miettinen O."/>
            <person name="Hibbett D.S."/>
            <person name="Nagy L.G."/>
        </authorList>
    </citation>
    <scope>NUCLEOTIDE SEQUENCE [LARGE SCALE GENOMIC DNA]</scope>
    <source>
        <strain evidence="1 2">NL-1719</strain>
    </source>
</reference>
<protein>
    <submittedName>
        <fullName evidence="1">Uncharacterized protein</fullName>
    </submittedName>
</protein>
<dbReference type="Proteomes" id="UP000308600">
    <property type="component" value="Unassembled WGS sequence"/>
</dbReference>
<proteinExistence type="predicted"/>
<gene>
    <name evidence="1" type="ORF">BDN72DRAFT_849314</name>
</gene>
<sequence length="206" mass="22575">MRSGNGGMLYMSLISLGLFSLAGAGQGWFDVAQSHISNTSLKVASFLHPVIFTFLLFILVAGSVVIRFGRPNGIRAFSFTLLAHLLLSLAGGIFILVTVFKQPPLPAECNNPFKYETETQCQQNRMMMPNQGLVSLYVLTWLLEGYLAFHAYHYQKTLRTSDLVSDLLVRTAFAAGPLPGTVITEPKAAYPFLHPTAAHGPQPGRF</sequence>
<accession>A0ACD3A8A7</accession>
<keyword evidence="2" id="KW-1185">Reference proteome</keyword>
<dbReference type="EMBL" id="ML208623">
    <property type="protein sequence ID" value="TFK61876.1"/>
    <property type="molecule type" value="Genomic_DNA"/>
</dbReference>
<organism evidence="1 2">
    <name type="scientific">Pluteus cervinus</name>
    <dbReference type="NCBI Taxonomy" id="181527"/>
    <lineage>
        <taxon>Eukaryota</taxon>
        <taxon>Fungi</taxon>
        <taxon>Dikarya</taxon>
        <taxon>Basidiomycota</taxon>
        <taxon>Agaricomycotina</taxon>
        <taxon>Agaricomycetes</taxon>
        <taxon>Agaricomycetidae</taxon>
        <taxon>Agaricales</taxon>
        <taxon>Pluteineae</taxon>
        <taxon>Pluteaceae</taxon>
        <taxon>Pluteus</taxon>
    </lineage>
</organism>
<evidence type="ECO:0000313" key="2">
    <source>
        <dbReference type="Proteomes" id="UP000308600"/>
    </source>
</evidence>
<evidence type="ECO:0000313" key="1">
    <source>
        <dbReference type="EMBL" id="TFK61876.1"/>
    </source>
</evidence>